<comment type="similarity">
    <text evidence="2">Belongs to the TCF/LEF family.</text>
</comment>
<dbReference type="GO" id="GO:0000978">
    <property type="term" value="F:RNA polymerase II cis-regulatory region sequence-specific DNA binding"/>
    <property type="evidence" value="ECO:0007669"/>
    <property type="project" value="TreeGrafter"/>
</dbReference>
<evidence type="ECO:0000259" key="11">
    <source>
        <dbReference type="PROSITE" id="PS50118"/>
    </source>
</evidence>
<dbReference type="SUPFAM" id="SSF47095">
    <property type="entry name" value="HMG-box"/>
    <property type="match status" value="1"/>
</dbReference>
<feature type="compositionally biased region" description="Low complexity" evidence="10">
    <location>
        <begin position="210"/>
        <end position="220"/>
    </location>
</feature>
<feature type="region of interest" description="Disordered" evidence="10">
    <location>
        <begin position="361"/>
        <end position="385"/>
    </location>
</feature>
<keyword evidence="5 9" id="KW-0238">DNA-binding</keyword>
<keyword evidence="4" id="KW-0805">Transcription regulation</keyword>
<evidence type="ECO:0000256" key="5">
    <source>
        <dbReference type="ARBA" id="ARBA00023125"/>
    </source>
</evidence>
<feature type="compositionally biased region" description="Polar residues" evidence="10">
    <location>
        <begin position="900"/>
        <end position="909"/>
    </location>
</feature>
<sequence>QTPFDFNFIEHGASLFKVPHGAPAASPHGKRSSAAAAAASVDGIVNNSPSSAYAAGLQAAAAAAIGLGHLADLSAVYRQATSDQMEKTASRMYGGLLSPGMIGSFGGFMPPPPPSNFYDLAALQQQQQQQRLLQQRPSSNSAASTTSTSGTSNASSTTAASGGGAEASSPSSTSALHSDLFNAATGFYGISAYGQSMPSHFGVSSTSPYSSPAAGAVGGPASSVAGRHFAAAAAAAAAMLGSCFYPTRSPPETLGAPGSMLSSPPPPPPHPAPPQQSASVSSPSTPASAASSSSSSSTSQQHSAATAAAWLSSPLAAVAAATSPSFTPNLFNHVPPHNRQAAAVHFLSSLTAAAAASSAASSSSASSPLPPPPPPQAPTASPSAVSPFVGGAFHHSLSVATNGSGEKMDAGSPHATALSLLALSPASPAAAAVAAAAYCQSKSGLQFGSSMLTADGQAANSPLTYTQLQPASQTSKDSDRTLPGFAADGRHQRYLSESGRSCDSTKRCNNRSASSTGGGGGGSGGGGGKHSPSWKIMRINSGGSGGSPLSAAASSSLDQCSPGCTGSPRTGSPRTASTAASSSSPGLTINAATLAQYRREITTENSGTGVPTKRVHIKKPLNAFMLFMKEMRPKIQEECTLKESAAINQILGKKWHELSKPEQSKYYELARKEKEIHRQLFPGWSARDNYAIHSKRKRKRKLAAAVAAASVINAAAAAGGGGGGGAGEGSCGGGNRRDLFDADGYFAGAGGNGMGSLNTSSALAAAVDLGNPKKCRARFGLEQQTRWCKPCRRKKKCVRFLTDAEYDEALQSGKLQSEPSSPSAAAAGGGNPQAPSSHPQASTPAPSGLCGAAGRVKDQWSDQLPKSLSNPKTPNSTFLSPNPTGAYSHPPPAPSGSDYAASTSGSNEDYSAAFSAPSYNQFSPYGDFQRPTLAHSTLSFLEHHRPPFTPVSHSQGSNSNNSGTIHHDESAEDDMKNETLCVFATEASPAGSCHHNNNNEAEEEDDDEEGDTFPHIKQESSPVNGMFPVSTKVEAASSPPVPVTAASASSSSSTSCSGGGGEKRPIIFSAAALSRCEEPMSSNAAVETGTTAS</sequence>
<reference evidence="12" key="1">
    <citation type="submission" date="2019-11" db="UniProtKB">
        <authorList>
            <consortium name="WormBaseParasite"/>
        </authorList>
    </citation>
    <scope>IDENTIFICATION</scope>
</reference>
<dbReference type="InterPro" id="IPR036910">
    <property type="entry name" value="HMG_box_dom_sf"/>
</dbReference>
<dbReference type="GO" id="GO:0000981">
    <property type="term" value="F:DNA-binding transcription factor activity, RNA polymerase II-specific"/>
    <property type="evidence" value="ECO:0007669"/>
    <property type="project" value="TreeGrafter"/>
</dbReference>
<dbReference type="InterPro" id="IPR024940">
    <property type="entry name" value="TCF/LEF"/>
</dbReference>
<evidence type="ECO:0000256" key="9">
    <source>
        <dbReference type="PROSITE-ProRule" id="PRU00267"/>
    </source>
</evidence>
<keyword evidence="3" id="KW-0879">Wnt signaling pathway</keyword>
<dbReference type="WBParaSite" id="MCU_002051-RA">
    <property type="protein sequence ID" value="MCU_002051-RA"/>
    <property type="gene ID" value="MCU_002051"/>
</dbReference>
<dbReference type="GO" id="GO:1990907">
    <property type="term" value="C:beta-catenin-TCF complex"/>
    <property type="evidence" value="ECO:0007669"/>
    <property type="project" value="TreeGrafter"/>
</dbReference>
<evidence type="ECO:0000256" key="6">
    <source>
        <dbReference type="ARBA" id="ARBA00023159"/>
    </source>
</evidence>
<accession>A0A5K3EQY1</accession>
<feature type="compositionally biased region" description="Basic and acidic residues" evidence="10">
    <location>
        <begin position="965"/>
        <end position="977"/>
    </location>
</feature>
<comment type="subcellular location">
    <subcellularLocation>
        <location evidence="1">Nucleus</location>
    </subcellularLocation>
</comment>
<dbReference type="FunFam" id="1.10.30.10:FF:000001">
    <property type="entry name" value="transcription factor 7 isoform X2"/>
    <property type="match status" value="1"/>
</dbReference>
<feature type="compositionally biased region" description="Low complexity" evidence="10">
    <location>
        <begin position="569"/>
        <end position="586"/>
    </location>
</feature>
<feature type="compositionally biased region" description="Low complexity" evidence="10">
    <location>
        <begin position="1035"/>
        <end position="1055"/>
    </location>
</feature>
<organism evidence="12">
    <name type="scientific">Mesocestoides corti</name>
    <name type="common">Flatworm</name>
    <dbReference type="NCBI Taxonomy" id="53468"/>
    <lineage>
        <taxon>Eukaryota</taxon>
        <taxon>Metazoa</taxon>
        <taxon>Spiralia</taxon>
        <taxon>Lophotrochozoa</taxon>
        <taxon>Platyhelminthes</taxon>
        <taxon>Cestoda</taxon>
        <taxon>Eucestoda</taxon>
        <taxon>Cyclophyllidea</taxon>
        <taxon>Mesocestoididae</taxon>
        <taxon>Mesocestoides</taxon>
    </lineage>
</organism>
<feature type="compositionally biased region" description="Polar residues" evidence="10">
    <location>
        <begin position="558"/>
        <end position="568"/>
    </location>
</feature>
<dbReference type="SMART" id="SM01366">
    <property type="entry name" value="c-clamp"/>
    <property type="match status" value="1"/>
</dbReference>
<feature type="domain" description="HMG box" evidence="11">
    <location>
        <begin position="617"/>
        <end position="685"/>
    </location>
</feature>
<feature type="compositionally biased region" description="Low complexity" evidence="10">
    <location>
        <begin position="819"/>
        <end position="837"/>
    </location>
</feature>
<keyword evidence="7" id="KW-0804">Transcription</keyword>
<dbReference type="CDD" id="cd21996">
    <property type="entry name" value="HMG-box_TCF7-like"/>
    <property type="match status" value="1"/>
</dbReference>
<proteinExistence type="inferred from homology"/>
<feature type="compositionally biased region" description="Pro residues" evidence="10">
    <location>
        <begin position="368"/>
        <end position="377"/>
    </location>
</feature>
<evidence type="ECO:0000256" key="3">
    <source>
        <dbReference type="ARBA" id="ARBA00022687"/>
    </source>
</evidence>
<dbReference type="GO" id="GO:0060070">
    <property type="term" value="P:canonical Wnt signaling pathway"/>
    <property type="evidence" value="ECO:0007669"/>
    <property type="project" value="TreeGrafter"/>
</dbReference>
<feature type="region of interest" description="Disordered" evidence="10">
    <location>
        <begin position="201"/>
        <end position="220"/>
    </location>
</feature>
<feature type="compositionally biased region" description="Pro residues" evidence="10">
    <location>
        <begin position="263"/>
        <end position="274"/>
    </location>
</feature>
<evidence type="ECO:0000256" key="8">
    <source>
        <dbReference type="ARBA" id="ARBA00023242"/>
    </source>
</evidence>
<feature type="compositionally biased region" description="Gly residues" evidence="10">
    <location>
        <begin position="516"/>
        <end position="529"/>
    </location>
</feature>
<feature type="region of interest" description="Disordered" evidence="10">
    <location>
        <begin position="468"/>
        <end position="587"/>
    </location>
</feature>
<dbReference type="Gene3D" id="1.10.30.10">
    <property type="entry name" value="High mobility group box domain"/>
    <property type="match status" value="1"/>
</dbReference>
<dbReference type="GO" id="GO:0000785">
    <property type="term" value="C:chromatin"/>
    <property type="evidence" value="ECO:0007669"/>
    <property type="project" value="TreeGrafter"/>
</dbReference>
<evidence type="ECO:0000256" key="1">
    <source>
        <dbReference type="ARBA" id="ARBA00004123"/>
    </source>
</evidence>
<dbReference type="PANTHER" id="PTHR10373">
    <property type="entry name" value="TRANSCRIPTION FACTOR 7 FAMILY MEMBER"/>
    <property type="match status" value="1"/>
</dbReference>
<feature type="compositionally biased region" description="Acidic residues" evidence="10">
    <location>
        <begin position="1000"/>
        <end position="1011"/>
    </location>
</feature>
<feature type="compositionally biased region" description="Low complexity" evidence="10">
    <location>
        <begin position="547"/>
        <end position="557"/>
    </location>
</feature>
<feature type="region of interest" description="Disordered" evidence="10">
    <location>
        <begin position="125"/>
        <end position="174"/>
    </location>
</feature>
<keyword evidence="8 9" id="KW-0539">Nucleus</keyword>
<feature type="region of interest" description="Disordered" evidence="10">
    <location>
        <begin position="254"/>
        <end position="300"/>
    </location>
</feature>
<feature type="compositionally biased region" description="Low complexity" evidence="10">
    <location>
        <begin position="275"/>
        <end position="300"/>
    </location>
</feature>
<dbReference type="PROSITE" id="PS50118">
    <property type="entry name" value="HMG_BOX_2"/>
    <property type="match status" value="1"/>
</dbReference>
<feature type="compositionally biased region" description="Polar residues" evidence="10">
    <location>
        <begin position="861"/>
        <end position="885"/>
    </location>
</feature>
<dbReference type="AlphaFoldDB" id="A0A5K3EQY1"/>
<feature type="DNA-binding region" description="HMG box" evidence="9">
    <location>
        <begin position="617"/>
        <end position="685"/>
    </location>
</feature>
<keyword evidence="6" id="KW-0010">Activator</keyword>
<name>A0A5K3EQY1_MESCO</name>
<dbReference type="SMART" id="SM00398">
    <property type="entry name" value="HMG"/>
    <property type="match status" value="1"/>
</dbReference>
<dbReference type="InterPro" id="IPR009071">
    <property type="entry name" value="HMG_box_dom"/>
</dbReference>
<evidence type="ECO:0000313" key="12">
    <source>
        <dbReference type="WBParaSite" id="MCU_002051-RA"/>
    </source>
</evidence>
<dbReference type="Pfam" id="PF00505">
    <property type="entry name" value="HMG_box"/>
    <property type="match status" value="1"/>
</dbReference>
<evidence type="ECO:0000256" key="2">
    <source>
        <dbReference type="ARBA" id="ARBA00006569"/>
    </source>
</evidence>
<evidence type="ECO:0000256" key="4">
    <source>
        <dbReference type="ARBA" id="ARBA00023015"/>
    </source>
</evidence>
<dbReference type="PANTHER" id="PTHR10373:SF38">
    <property type="entry name" value="PROTEIN PANGOLIN, ISOFORM J"/>
    <property type="match status" value="1"/>
</dbReference>
<evidence type="ECO:0000256" key="10">
    <source>
        <dbReference type="SAM" id="MobiDB-lite"/>
    </source>
</evidence>
<evidence type="ECO:0000256" key="7">
    <source>
        <dbReference type="ARBA" id="ARBA00023163"/>
    </source>
</evidence>
<protein>
    <submittedName>
        <fullName evidence="12">HMG box domain-containing protein</fullName>
    </submittedName>
</protein>
<feature type="region of interest" description="Disordered" evidence="10">
    <location>
        <begin position="811"/>
        <end position="1064"/>
    </location>
</feature>